<feature type="compositionally biased region" description="Basic residues" evidence="2">
    <location>
        <begin position="142"/>
        <end position="157"/>
    </location>
</feature>
<dbReference type="Proteomes" id="UP001212841">
    <property type="component" value="Unassembled WGS sequence"/>
</dbReference>
<reference evidence="3" key="1">
    <citation type="submission" date="2020-05" db="EMBL/GenBank/DDBJ databases">
        <title>Phylogenomic resolution of chytrid fungi.</title>
        <authorList>
            <person name="Stajich J.E."/>
            <person name="Amses K."/>
            <person name="Simmons R."/>
            <person name="Seto K."/>
            <person name="Myers J."/>
            <person name="Bonds A."/>
            <person name="Quandt C.A."/>
            <person name="Barry K."/>
            <person name="Liu P."/>
            <person name="Grigoriev I."/>
            <person name="Longcore J.E."/>
            <person name="James T.Y."/>
        </authorList>
    </citation>
    <scope>NUCLEOTIDE SEQUENCE</scope>
    <source>
        <strain evidence="3">JEL0318</strain>
    </source>
</reference>
<dbReference type="Gene3D" id="1.25.40.10">
    <property type="entry name" value="Tetratricopeptide repeat domain"/>
    <property type="match status" value="3"/>
</dbReference>
<feature type="region of interest" description="Disordered" evidence="2">
    <location>
        <begin position="561"/>
        <end position="603"/>
    </location>
</feature>
<keyword evidence="4" id="KW-1185">Reference proteome</keyword>
<feature type="compositionally biased region" description="Acidic residues" evidence="2">
    <location>
        <begin position="52"/>
        <end position="79"/>
    </location>
</feature>
<name>A0AAD5SME7_9FUNG</name>
<dbReference type="SUPFAM" id="SSF48452">
    <property type="entry name" value="TPR-like"/>
    <property type="match status" value="3"/>
</dbReference>
<dbReference type="EMBL" id="JADGJD010000176">
    <property type="protein sequence ID" value="KAJ3053845.1"/>
    <property type="molecule type" value="Genomic_DNA"/>
</dbReference>
<dbReference type="Pfam" id="PF13432">
    <property type="entry name" value="TPR_16"/>
    <property type="match status" value="1"/>
</dbReference>
<evidence type="ECO:0000256" key="1">
    <source>
        <dbReference type="PROSITE-ProRule" id="PRU00339"/>
    </source>
</evidence>
<organism evidence="3 4">
    <name type="scientific">Rhizophlyctis rosea</name>
    <dbReference type="NCBI Taxonomy" id="64517"/>
    <lineage>
        <taxon>Eukaryota</taxon>
        <taxon>Fungi</taxon>
        <taxon>Fungi incertae sedis</taxon>
        <taxon>Chytridiomycota</taxon>
        <taxon>Chytridiomycota incertae sedis</taxon>
        <taxon>Chytridiomycetes</taxon>
        <taxon>Rhizophlyctidales</taxon>
        <taxon>Rhizophlyctidaceae</taxon>
        <taxon>Rhizophlyctis</taxon>
    </lineage>
</organism>
<feature type="repeat" description="TPR" evidence="1">
    <location>
        <begin position="232"/>
        <end position="265"/>
    </location>
</feature>
<comment type="caution">
    <text evidence="3">The sequence shown here is derived from an EMBL/GenBank/DDBJ whole genome shotgun (WGS) entry which is preliminary data.</text>
</comment>
<evidence type="ECO:0000313" key="4">
    <source>
        <dbReference type="Proteomes" id="UP001212841"/>
    </source>
</evidence>
<feature type="repeat" description="TPR" evidence="1">
    <location>
        <begin position="496"/>
        <end position="529"/>
    </location>
</feature>
<dbReference type="Pfam" id="PF14559">
    <property type="entry name" value="TPR_19"/>
    <property type="match status" value="1"/>
</dbReference>
<feature type="region of interest" description="Disordered" evidence="2">
    <location>
        <begin position="133"/>
        <end position="159"/>
    </location>
</feature>
<feature type="repeat" description="TPR" evidence="1">
    <location>
        <begin position="300"/>
        <end position="333"/>
    </location>
</feature>
<dbReference type="InterPro" id="IPR019734">
    <property type="entry name" value="TPR_rpt"/>
</dbReference>
<dbReference type="PANTHER" id="PTHR23082">
    <property type="entry name" value="TRANSCRIPTION INITIATION FACTOR IIIC TFIIIC , POLYPEPTIDE 3-RELATED"/>
    <property type="match status" value="1"/>
</dbReference>
<evidence type="ECO:0000313" key="3">
    <source>
        <dbReference type="EMBL" id="KAJ3053845.1"/>
    </source>
</evidence>
<dbReference type="GO" id="GO:0000127">
    <property type="term" value="C:transcription factor TFIIIC complex"/>
    <property type="evidence" value="ECO:0007669"/>
    <property type="project" value="TreeGrafter"/>
</dbReference>
<keyword evidence="1" id="KW-0802">TPR repeat</keyword>
<gene>
    <name evidence="3" type="primary">TFC4</name>
    <name evidence="3" type="ORF">HK097_003255</name>
</gene>
<proteinExistence type="predicted"/>
<dbReference type="SMART" id="SM00028">
    <property type="entry name" value="TPR"/>
    <property type="match status" value="11"/>
</dbReference>
<dbReference type="AlphaFoldDB" id="A0AAD5SME7"/>
<feature type="repeat" description="TPR" evidence="1">
    <location>
        <begin position="198"/>
        <end position="231"/>
    </location>
</feature>
<dbReference type="GO" id="GO:0006383">
    <property type="term" value="P:transcription by RNA polymerase III"/>
    <property type="evidence" value="ECO:0007669"/>
    <property type="project" value="InterPro"/>
</dbReference>
<evidence type="ECO:0000256" key="2">
    <source>
        <dbReference type="SAM" id="MobiDB-lite"/>
    </source>
</evidence>
<dbReference type="Pfam" id="PF13181">
    <property type="entry name" value="TPR_8"/>
    <property type="match status" value="1"/>
</dbReference>
<dbReference type="PANTHER" id="PTHR23082:SF0">
    <property type="entry name" value="GENERAL TRANSCRIPTION FACTOR 3C POLYPEPTIDE 3"/>
    <property type="match status" value="1"/>
</dbReference>
<dbReference type="PROSITE" id="PS50293">
    <property type="entry name" value="TPR_REGION"/>
    <property type="match status" value="1"/>
</dbReference>
<protein>
    <submittedName>
        <fullName evidence="3">Transcription factor TFIIIC subunit tfc4</fullName>
    </submittedName>
</protein>
<dbReference type="PROSITE" id="PS50005">
    <property type="entry name" value="TPR"/>
    <property type="match status" value="4"/>
</dbReference>
<accession>A0AAD5SME7</accession>
<dbReference type="InterPro" id="IPR039340">
    <property type="entry name" value="Tfc4/TFIIIC-102/Sfc4"/>
</dbReference>
<feature type="compositionally biased region" description="Acidic residues" evidence="2">
    <location>
        <begin position="566"/>
        <end position="584"/>
    </location>
</feature>
<sequence>MAEAGPLEGFLDFLQNPFPEGGPSNVHGVRLQSSDAVGGVQPWEAASWDVPGEADEDAEGESEDEDGDQDMNEQEDQPEQDEHSRFYQGAEDEDIPADIGRQMDEATAGVGAELGDHAGILWEEDEDVMMELGESMGENWGPKRKKSRKKKRSRRKRTDLSDALAEVVGHANVAYTMGNYGEAIKLLHDVIRESPNAYQAWATLAMVHDELGDAQKALQTYLMAAHLSPKDAELWRRLGGMSKKLGHMDQAMYCYSKAIRADPTDVDSLWERAMLYRKKELPTKAMNELVAILNIIPDNMSVTKELAKLYLELNDVPKAIELFETALYADAVTPLPPDDAEAEYDDEEIVANLSLGARQAVPVRVGYEEINMLAELYIESGEYELALDAILIAVRRIQGRSDDDRWNQYDDDREFDAGNPGESIPLELRVKRGICFVHTDRVHVAMKHFKWLYEARVEDYGELYFDVGEAFMAKGFYADAVKVFELLTSSEESDGPAVWTKMGRCYRNLGNFEAAAELYTSVLEVTPEDVDVKLALAEVYEEMGDEDKALKLLAEVDEAARHETQPDEISDEDANASAEEDEPVAENTGEMIKTRRRKPQQPDRAVLLAEEKERAKENRTWYRKAAALYEKARHDKIARAEYLLNLRKLLARFQNEKIFYPSERSTLFRTLNNRLHTRKHNQLDDNINEDAQVDRPPALDSTHFQGLTFEEWYDCFIKFATIATIDAKEEDAQQALKSAFDANVFYHDTVKMVRLRLHMIAAAVYAGNALRVTELCRWFCNYKPLNNDMYRLFSAMQCGGSEAVTAYAGGHVAKYFQRQVRLMEAQVETNPEVNNSVLLSLYGHILLVARSYLSAIGYYLRAYRLSPDDPLINFSLGVAHLHRGMQRKSDNRHRHIMQAMTFLMRYHEMVGGTPEANFNVGRAFHQIGLTSLAVFHYDKVLAAFDGRDKSMEVDRSEDVVEFHFVREAAYNLHLIYASNGSVGLAQLMLRDYCTI</sequence>
<feature type="region of interest" description="Disordered" evidence="2">
    <location>
        <begin position="1"/>
        <end position="85"/>
    </location>
</feature>
<dbReference type="InterPro" id="IPR011990">
    <property type="entry name" value="TPR-like_helical_dom_sf"/>
</dbReference>